<accession>A0A161Y8Q9</accession>
<dbReference type="PATRIC" id="fig|1365253.3.peg.1245"/>
<proteinExistence type="predicted"/>
<dbReference type="SUPFAM" id="SSF53098">
    <property type="entry name" value="Ribonuclease H-like"/>
    <property type="match status" value="1"/>
</dbReference>
<feature type="transmembrane region" description="Helical" evidence="1">
    <location>
        <begin position="28"/>
        <end position="50"/>
    </location>
</feature>
<dbReference type="AlphaFoldDB" id="A0A161Y8Q9"/>
<evidence type="ECO:0000313" key="2">
    <source>
        <dbReference type="EMBL" id="KZN52384.1"/>
    </source>
</evidence>
<evidence type="ECO:0000313" key="3">
    <source>
        <dbReference type="Proteomes" id="UP000076587"/>
    </source>
</evidence>
<evidence type="ECO:0000256" key="1">
    <source>
        <dbReference type="SAM" id="Phobius"/>
    </source>
</evidence>
<dbReference type="Proteomes" id="UP000076587">
    <property type="component" value="Unassembled WGS sequence"/>
</dbReference>
<dbReference type="EMBL" id="AUXT01000101">
    <property type="protein sequence ID" value="KZN52384.1"/>
    <property type="molecule type" value="Genomic_DNA"/>
</dbReference>
<reference evidence="2 3" key="1">
    <citation type="submission" date="2013-07" db="EMBL/GenBank/DDBJ databases">
        <title>Comparative Genomic and Metabolomic Analysis of Twelve Strains of Pseudoalteromonas luteoviolacea.</title>
        <authorList>
            <person name="Vynne N.G."/>
            <person name="Mansson M."/>
            <person name="Gram L."/>
        </authorList>
    </citation>
    <scope>NUCLEOTIDE SEQUENCE [LARGE SCALE GENOMIC DNA]</scope>
    <source>
        <strain evidence="2 3">NCIMB 1942</strain>
    </source>
</reference>
<protein>
    <recommendedName>
        <fullName evidence="4">Integrase catalytic domain-containing protein</fullName>
    </recommendedName>
</protein>
<gene>
    <name evidence="2" type="ORF">N482_05890</name>
</gene>
<keyword evidence="1" id="KW-0472">Membrane</keyword>
<evidence type="ECO:0008006" key="4">
    <source>
        <dbReference type="Google" id="ProtNLM"/>
    </source>
</evidence>
<organism evidence="2 3">
    <name type="scientific">Pseudoalteromonas luteoviolacea NCIMB 1942</name>
    <dbReference type="NCBI Taxonomy" id="1365253"/>
    <lineage>
        <taxon>Bacteria</taxon>
        <taxon>Pseudomonadati</taxon>
        <taxon>Pseudomonadota</taxon>
        <taxon>Gammaproteobacteria</taxon>
        <taxon>Alteromonadales</taxon>
        <taxon>Pseudoalteromonadaceae</taxon>
        <taxon>Pseudoalteromonas</taxon>
    </lineage>
</organism>
<name>A0A161Y8Q9_9GAMM</name>
<dbReference type="InterPro" id="IPR012337">
    <property type="entry name" value="RNaseH-like_sf"/>
</dbReference>
<keyword evidence="1" id="KW-0812">Transmembrane</keyword>
<comment type="caution">
    <text evidence="2">The sequence shown here is derived from an EMBL/GenBank/DDBJ whole genome shotgun (WGS) entry which is preliminary data.</text>
</comment>
<sequence length="52" mass="6075">MLGQNFTANKPNQKWAGNITYLMTSEGWLYLAVIIGLYYWLVFSLSDWLVDE</sequence>
<keyword evidence="1" id="KW-1133">Transmembrane helix</keyword>